<accession>A0ABZ2NJJ7</accession>
<dbReference type="InterPro" id="IPR002931">
    <property type="entry name" value="Transglutaminase-like"/>
</dbReference>
<feature type="transmembrane region" description="Helical" evidence="2">
    <location>
        <begin position="12"/>
        <end position="32"/>
    </location>
</feature>
<keyword evidence="2" id="KW-1133">Transmembrane helix</keyword>
<name>A0ABZ2NJJ7_9BACI</name>
<dbReference type="SMART" id="SM00460">
    <property type="entry name" value="TGc"/>
    <property type="match status" value="1"/>
</dbReference>
<dbReference type="PANTHER" id="PTHR42736">
    <property type="entry name" value="PROTEIN-GLUTAMINE GAMMA-GLUTAMYLTRANSFERASE"/>
    <property type="match status" value="1"/>
</dbReference>
<proteinExistence type="predicted"/>
<evidence type="ECO:0000313" key="4">
    <source>
        <dbReference type="EMBL" id="WXB97327.1"/>
    </source>
</evidence>
<keyword evidence="2" id="KW-0812">Transmembrane</keyword>
<feature type="compositionally biased region" description="Polar residues" evidence="1">
    <location>
        <begin position="559"/>
        <end position="570"/>
    </location>
</feature>
<evidence type="ECO:0000256" key="2">
    <source>
        <dbReference type="SAM" id="Phobius"/>
    </source>
</evidence>
<keyword evidence="2" id="KW-0472">Membrane</keyword>
<feature type="region of interest" description="Disordered" evidence="1">
    <location>
        <begin position="559"/>
        <end position="604"/>
    </location>
</feature>
<feature type="transmembrane region" description="Helical" evidence="2">
    <location>
        <begin position="145"/>
        <end position="162"/>
    </location>
</feature>
<dbReference type="Pfam" id="PF01841">
    <property type="entry name" value="Transglut_core"/>
    <property type="match status" value="1"/>
</dbReference>
<dbReference type="InterPro" id="IPR038765">
    <property type="entry name" value="Papain-like_cys_pep_sf"/>
</dbReference>
<dbReference type="RefSeq" id="WP_338779642.1">
    <property type="nucleotide sequence ID" value="NZ_CP147407.1"/>
</dbReference>
<protein>
    <submittedName>
        <fullName evidence="4">Transglutaminase domain-containing protein</fullName>
    </submittedName>
</protein>
<feature type="compositionally biased region" description="Basic and acidic residues" evidence="1">
    <location>
        <begin position="581"/>
        <end position="590"/>
    </location>
</feature>
<dbReference type="EMBL" id="CP147407">
    <property type="protein sequence ID" value="WXB97327.1"/>
    <property type="molecule type" value="Genomic_DNA"/>
</dbReference>
<feature type="domain" description="Transglutaminase-like" evidence="3">
    <location>
        <begin position="478"/>
        <end position="554"/>
    </location>
</feature>
<dbReference type="Pfam" id="PF13559">
    <property type="entry name" value="DUF4129"/>
    <property type="match status" value="1"/>
</dbReference>
<gene>
    <name evidence="4" type="ORF">WCV65_02130</name>
</gene>
<dbReference type="Gene3D" id="3.10.620.30">
    <property type="match status" value="1"/>
</dbReference>
<dbReference type="InterPro" id="IPR021878">
    <property type="entry name" value="TgpA_N"/>
</dbReference>
<dbReference type="Proteomes" id="UP001377337">
    <property type="component" value="Chromosome"/>
</dbReference>
<evidence type="ECO:0000259" key="3">
    <source>
        <dbReference type="SMART" id="SM00460"/>
    </source>
</evidence>
<feature type="transmembrane region" description="Helical" evidence="2">
    <location>
        <begin position="206"/>
        <end position="224"/>
    </location>
</feature>
<feature type="transmembrane region" description="Helical" evidence="2">
    <location>
        <begin position="119"/>
        <end position="138"/>
    </location>
</feature>
<dbReference type="SUPFAM" id="SSF54001">
    <property type="entry name" value="Cysteine proteinases"/>
    <property type="match status" value="1"/>
</dbReference>
<feature type="transmembrane region" description="Helical" evidence="2">
    <location>
        <begin position="168"/>
        <end position="185"/>
    </location>
</feature>
<reference evidence="4 5" key="1">
    <citation type="submission" date="2024-02" db="EMBL/GenBank/DDBJ databases">
        <title>Seven novel Bacillus-like species.</title>
        <authorList>
            <person name="Liu G."/>
        </authorList>
    </citation>
    <scope>NUCLEOTIDE SEQUENCE [LARGE SCALE GENOMIC DNA]</scope>
    <source>
        <strain evidence="4 5">FJAT-52054</strain>
    </source>
</reference>
<keyword evidence="5" id="KW-1185">Reference proteome</keyword>
<dbReference type="Pfam" id="PF11992">
    <property type="entry name" value="TgpA_N"/>
    <property type="match status" value="1"/>
</dbReference>
<feature type="transmembrane region" description="Helical" evidence="2">
    <location>
        <begin position="44"/>
        <end position="60"/>
    </location>
</feature>
<dbReference type="InterPro" id="IPR052901">
    <property type="entry name" value="Bact_TGase-like"/>
</dbReference>
<evidence type="ECO:0000313" key="5">
    <source>
        <dbReference type="Proteomes" id="UP001377337"/>
    </source>
</evidence>
<sequence>MKVLTLPSGDFFSKITALLYYLFAFFLLWEWLVPLDIYTDTGSTWIFVLFIALNFLLSYLRVTWMITIPLQLGFLAIALEQLFYKEMPLVEGFRSFAGEFVYNAGLIPASSWMEMTSPFRTFLFFVLLWLLVYLLNYWIIVQKRILFFFVMTLIYVTILDTFTEYDASSAVIRIVIAGFFLLGMLNFDRLKGMEQLTVKRYTRLKWTMLLLIFVAVSIVSGMASPKAAPQWQDPVPFLTAYGSLDEAISGSGMKKIGYGTNDESLGGAFMQDNTPVLTASSNKRHYWRVETKDVYSGKGWTTSQRERETQLTEKDNIGITWSEAGTPTESLTARIDIARQYGYDHVIYPMGLTEYVSEEVSGLLVNLDTEEMTPSGVPEGKRIDSYEVKYNYPSYDITLLKEVKSTENVPQDIMTRYTQLPQMPQRVLDLASGLTAKEENLYDKAKAIESHLNGSDFSYNTEEVGVPSEDQDYVDQFLFETMQGYCDNFSTSMIVLLRASGIPARWVKGYTEGDYKGMDTEGSGRIYEVTNNNAHSWVEVYFPGAGWVPFEPTKGFTNPYSFTENTESSTQPPPVPETQLEQEKPEKPEDTEAPDQPAPSKQTFDWSKFSIGSTGFYAVIGGVLVLAAVLYLTRKKWLTFIMLARYKNRSDDEVFFSAYPALLKQLERFGLKRKDGETLREFAKSVDYSLSSHDMLHITKGYEKALYKRDDAKAEWDKIAELWENLIKRTSS</sequence>
<dbReference type="PANTHER" id="PTHR42736:SF1">
    <property type="entry name" value="PROTEIN-GLUTAMINE GAMMA-GLUTAMYLTRANSFERASE"/>
    <property type="match status" value="1"/>
</dbReference>
<organism evidence="4 5">
    <name type="scientific">Metabacillus sediminis</name>
    <dbReference type="NCBI Taxonomy" id="3117746"/>
    <lineage>
        <taxon>Bacteria</taxon>
        <taxon>Bacillati</taxon>
        <taxon>Bacillota</taxon>
        <taxon>Bacilli</taxon>
        <taxon>Bacillales</taxon>
        <taxon>Bacillaceae</taxon>
        <taxon>Metabacillus</taxon>
    </lineage>
</organism>
<evidence type="ECO:0000256" key="1">
    <source>
        <dbReference type="SAM" id="MobiDB-lite"/>
    </source>
</evidence>
<feature type="transmembrane region" description="Helical" evidence="2">
    <location>
        <begin position="615"/>
        <end position="633"/>
    </location>
</feature>
<dbReference type="InterPro" id="IPR025403">
    <property type="entry name" value="TgpA-like_C"/>
</dbReference>